<protein>
    <submittedName>
        <fullName evidence="1">Uncharacterized protein</fullName>
    </submittedName>
</protein>
<name>A0A5M9KTU8_9PLEO</name>
<dbReference type="RefSeq" id="XP_001942219.1">
    <property type="nucleotide sequence ID" value="XM_001942184.2"/>
</dbReference>
<accession>A0A5M9KTU8</accession>
<gene>
    <name evidence="1" type="ORF">PtrM4_144510</name>
</gene>
<comment type="caution">
    <text evidence="1">The sequence shown here is derived from an EMBL/GenBank/DDBJ whole genome shotgun (WGS) entry which is preliminary data.</text>
</comment>
<evidence type="ECO:0000313" key="1">
    <source>
        <dbReference type="EMBL" id="KAF7566131.1"/>
    </source>
</evidence>
<sequence length="85" mass="9302">MRIDILPIFILASQALAFCYRYVRPCSTFVVPNGRACDPSAGTCSTLASNYCPKHYGSNFFCKGGFCDNCKDGKCGTCFLRCCDS</sequence>
<dbReference type="EMBL" id="NQIK02000009">
    <property type="protein sequence ID" value="KAF7566131.1"/>
    <property type="molecule type" value="Genomic_DNA"/>
</dbReference>
<organism evidence="1 2">
    <name type="scientific">Pyrenophora tritici-repentis</name>
    <dbReference type="NCBI Taxonomy" id="45151"/>
    <lineage>
        <taxon>Eukaryota</taxon>
        <taxon>Fungi</taxon>
        <taxon>Dikarya</taxon>
        <taxon>Ascomycota</taxon>
        <taxon>Pezizomycotina</taxon>
        <taxon>Dothideomycetes</taxon>
        <taxon>Pleosporomycetidae</taxon>
        <taxon>Pleosporales</taxon>
        <taxon>Pleosporineae</taxon>
        <taxon>Pleosporaceae</taxon>
        <taxon>Pyrenophora</taxon>
    </lineage>
</organism>
<dbReference type="GeneID" id="6350206"/>
<evidence type="ECO:0000313" key="2">
    <source>
        <dbReference type="Proteomes" id="UP000245464"/>
    </source>
</evidence>
<proteinExistence type="predicted"/>
<dbReference type="Proteomes" id="UP000245464">
    <property type="component" value="Chromosome 9"/>
</dbReference>
<dbReference type="AlphaFoldDB" id="A0A5M9KTU8"/>
<reference evidence="1" key="1">
    <citation type="journal article" date="2018" name="BMC Genomics">
        <title>Comparative genomics of the wheat fungal pathogen Pyrenophora tritici-repentis reveals chromosomal variations and genome plasticity.</title>
        <authorList>
            <person name="Moolhuijzen P."/>
            <person name="See P.T."/>
            <person name="Hane J.K."/>
            <person name="Shi G."/>
            <person name="Liu Z."/>
            <person name="Oliver R.P."/>
            <person name="Moffat C.S."/>
        </authorList>
    </citation>
    <scope>NUCLEOTIDE SEQUENCE [LARGE SCALE GENOMIC DNA]</scope>
    <source>
        <strain evidence="1">M4</strain>
    </source>
</reference>
<dbReference type="KEGG" id="ptrr:6350206"/>